<dbReference type="InterPro" id="IPR001867">
    <property type="entry name" value="OmpR/PhoB-type_DNA-bd"/>
</dbReference>
<feature type="domain" description="OmpR/PhoB-type" evidence="4">
    <location>
        <begin position="6"/>
        <end position="109"/>
    </location>
</feature>
<dbReference type="Gene3D" id="1.10.10.10">
    <property type="entry name" value="Winged helix-like DNA-binding domain superfamily/Winged helix DNA-binding domain"/>
    <property type="match status" value="1"/>
</dbReference>
<gene>
    <name evidence="5" type="primary">embR_2</name>
    <name evidence="5" type="ORF">NCTC13184_04111</name>
</gene>
<dbReference type="PANTHER" id="PTHR47691:SF3">
    <property type="entry name" value="HTH-TYPE TRANSCRIPTIONAL REGULATOR RV0890C-RELATED"/>
    <property type="match status" value="1"/>
</dbReference>
<dbReference type="InterPro" id="IPR058852">
    <property type="entry name" value="HTH_77"/>
</dbReference>
<accession>A0A378WXW5</accession>
<protein>
    <submittedName>
        <fullName evidence="5">Probable regulatory protein embR</fullName>
    </submittedName>
</protein>
<dbReference type="PANTHER" id="PTHR47691">
    <property type="entry name" value="REGULATOR-RELATED"/>
    <property type="match status" value="1"/>
</dbReference>
<dbReference type="Pfam" id="PF25872">
    <property type="entry name" value="HTH_77"/>
    <property type="match status" value="1"/>
</dbReference>
<evidence type="ECO:0000259" key="4">
    <source>
        <dbReference type="PROSITE" id="PS51755"/>
    </source>
</evidence>
<dbReference type="SMART" id="SM00862">
    <property type="entry name" value="Trans_reg_C"/>
    <property type="match status" value="1"/>
</dbReference>
<dbReference type="Pfam" id="PF03704">
    <property type="entry name" value="BTAD"/>
    <property type="match status" value="1"/>
</dbReference>
<evidence type="ECO:0000256" key="2">
    <source>
        <dbReference type="ARBA" id="ARBA00023125"/>
    </source>
</evidence>
<dbReference type="PRINTS" id="PR00364">
    <property type="entry name" value="DISEASERSIST"/>
</dbReference>
<dbReference type="GO" id="GO:0003677">
    <property type="term" value="F:DNA binding"/>
    <property type="evidence" value="ECO:0007669"/>
    <property type="project" value="UniProtKB-UniRule"/>
</dbReference>
<sequence>MGDPPDKDNSSGAQVRLRVLGGLAATVDGRPVDLGGLRQRTLLAALITAFPHEVSADRLLEQVWHDAGDPSVNSLHFGISTLRNRLEPDRRRGAGGVITRCGTRYLLDLPADRIDAHRFAQHVATAESACATGDLDAGLKAYEAALADWRGAPYADVADVEFVRPEITRLTTLELRARKALVQLRLDTGRADAALADAEDLVSAHPLDERVWELLALARYRAGRQSDALAALRDIRRLLDTELGIEPGVRLRELETAILRHDEDLLSGSAKQTTAVPGTVASAPPMPVPRTRLIGRSGELEDIGRAVRTQRLVTLVGTGGVGKTRLALETCRRLPAGDGPWWVDLAPVESDELVAATVAAAMQVRGAASPDRLAAVLATRECTLLLDNCEHLLDGVAAVVSVLLSRCPHIRILATSREALAVDGERVVEVLPLDEADAVELFATRAAGVVDGWTLDERVREPVRRICADLDGIPLAVELAAAQLRILSEQQIADGLADRFTLLAGGARTAPARQRRLADTIDWSYRMLAPGEARLLREIAVFAGSFDIDAAAAVHGAPSPLAVLETLTGLVRRSLLRVQPASSPRRYRMLQSIREFALARCETDELRRARAAHRRCVLERAQRAAPHLRDARSAQMLDALSVDVAEHRSAIASAFADGDPGYVLRLAAALYWFWYRRGFIEEGIEAITGALAATGRPGDQVDATTLASALAGLGGLYYLSGDPVRGAEATERAARVATDAGDDATAAWMRTWTTYMHAVVAASPATAAAARAAVAEVSAAAHPWQLAEALMIEGMILRFVNRLDAAREALRAAVSVAERCGHRWPVASASWTLARCAMDTGDMTDARTALRTMQTALETDGDVTSWLVMVHLAAAIAARSGRAGDGARLLGAVRALGGRIGFLPEAMDPMDAPREAAAVRTALPESDFDTGLAAGAAMTRAEVNALVSAVGAESSRALSGS</sequence>
<dbReference type="RefSeq" id="WP_227995159.1">
    <property type="nucleotide sequence ID" value="NZ_JAJFOE010000001.1"/>
</dbReference>
<keyword evidence="2 3" id="KW-0238">DNA-binding</keyword>
<evidence type="ECO:0000256" key="1">
    <source>
        <dbReference type="ARBA" id="ARBA00005820"/>
    </source>
</evidence>
<dbReference type="AlphaFoldDB" id="A0A378WXW5"/>
<name>A0A378WXW5_9NOCA</name>
<dbReference type="InterPro" id="IPR011990">
    <property type="entry name" value="TPR-like_helical_dom_sf"/>
</dbReference>
<dbReference type="InterPro" id="IPR005158">
    <property type="entry name" value="BTAD"/>
</dbReference>
<dbReference type="Pfam" id="PF00486">
    <property type="entry name" value="Trans_reg_C"/>
    <property type="match status" value="1"/>
</dbReference>
<dbReference type="SUPFAM" id="SSF48452">
    <property type="entry name" value="TPR-like"/>
    <property type="match status" value="2"/>
</dbReference>
<dbReference type="InterPro" id="IPR016032">
    <property type="entry name" value="Sig_transdc_resp-reg_C-effctor"/>
</dbReference>
<comment type="similarity">
    <text evidence="1">Belongs to the AfsR/DnrI/RedD regulatory family.</text>
</comment>
<dbReference type="GO" id="GO:0006355">
    <property type="term" value="P:regulation of DNA-templated transcription"/>
    <property type="evidence" value="ECO:0007669"/>
    <property type="project" value="InterPro"/>
</dbReference>
<dbReference type="CDD" id="cd15831">
    <property type="entry name" value="BTAD"/>
    <property type="match status" value="1"/>
</dbReference>
<dbReference type="GO" id="GO:0000160">
    <property type="term" value="P:phosphorelay signal transduction system"/>
    <property type="evidence" value="ECO:0007669"/>
    <property type="project" value="InterPro"/>
</dbReference>
<dbReference type="PROSITE" id="PS51755">
    <property type="entry name" value="OMPR_PHOB"/>
    <property type="match status" value="1"/>
</dbReference>
<feature type="DNA-binding region" description="OmpR/PhoB-type" evidence="3">
    <location>
        <begin position="6"/>
        <end position="109"/>
    </location>
</feature>
<evidence type="ECO:0000256" key="3">
    <source>
        <dbReference type="PROSITE-ProRule" id="PRU01091"/>
    </source>
</evidence>
<dbReference type="InterPro" id="IPR027417">
    <property type="entry name" value="P-loop_NTPase"/>
</dbReference>
<dbReference type="EMBL" id="UGRU01000001">
    <property type="protein sequence ID" value="SUA45587.1"/>
    <property type="molecule type" value="Genomic_DNA"/>
</dbReference>
<organism evidence="5 6">
    <name type="scientific">Nocardia africana</name>
    <dbReference type="NCBI Taxonomy" id="134964"/>
    <lineage>
        <taxon>Bacteria</taxon>
        <taxon>Bacillati</taxon>
        <taxon>Actinomycetota</taxon>
        <taxon>Actinomycetes</taxon>
        <taxon>Mycobacteriales</taxon>
        <taxon>Nocardiaceae</taxon>
        <taxon>Nocardia</taxon>
    </lineage>
</organism>
<dbReference type="SUPFAM" id="SSF52540">
    <property type="entry name" value="P-loop containing nucleoside triphosphate hydrolases"/>
    <property type="match status" value="1"/>
</dbReference>
<evidence type="ECO:0000313" key="5">
    <source>
        <dbReference type="EMBL" id="SUA45587.1"/>
    </source>
</evidence>
<dbReference type="Pfam" id="PF13432">
    <property type="entry name" value="TPR_16"/>
    <property type="match status" value="1"/>
</dbReference>
<dbReference type="Gene3D" id="3.40.50.300">
    <property type="entry name" value="P-loop containing nucleotide triphosphate hydrolases"/>
    <property type="match status" value="1"/>
</dbReference>
<reference evidence="5 6" key="1">
    <citation type="submission" date="2018-06" db="EMBL/GenBank/DDBJ databases">
        <authorList>
            <consortium name="Pathogen Informatics"/>
            <person name="Doyle S."/>
        </authorList>
    </citation>
    <scope>NUCLEOTIDE SEQUENCE [LARGE SCALE GENOMIC DNA]</scope>
    <source>
        <strain evidence="5 6">NCTC13184</strain>
    </source>
</reference>
<dbReference type="Proteomes" id="UP000255082">
    <property type="component" value="Unassembled WGS sequence"/>
</dbReference>
<evidence type="ECO:0000313" key="6">
    <source>
        <dbReference type="Proteomes" id="UP000255082"/>
    </source>
</evidence>
<dbReference type="InterPro" id="IPR036388">
    <property type="entry name" value="WH-like_DNA-bd_sf"/>
</dbReference>
<proteinExistence type="inferred from homology"/>
<dbReference type="SMART" id="SM01043">
    <property type="entry name" value="BTAD"/>
    <property type="match status" value="1"/>
</dbReference>
<dbReference type="SUPFAM" id="SSF46894">
    <property type="entry name" value="C-terminal effector domain of the bipartite response regulators"/>
    <property type="match status" value="1"/>
</dbReference>
<dbReference type="Gene3D" id="1.25.40.10">
    <property type="entry name" value="Tetratricopeptide repeat domain"/>
    <property type="match status" value="2"/>
</dbReference>